<evidence type="ECO:0000256" key="1">
    <source>
        <dbReference type="ARBA" id="ARBA00004123"/>
    </source>
</evidence>
<organism evidence="9">
    <name type="scientific">Caenorhabditis brenneri</name>
    <name type="common">Nematode worm</name>
    <dbReference type="NCBI Taxonomy" id="135651"/>
    <lineage>
        <taxon>Eukaryota</taxon>
        <taxon>Metazoa</taxon>
        <taxon>Ecdysozoa</taxon>
        <taxon>Nematoda</taxon>
        <taxon>Chromadorea</taxon>
        <taxon>Rhabditida</taxon>
        <taxon>Rhabditina</taxon>
        <taxon>Rhabditomorpha</taxon>
        <taxon>Rhabditoidea</taxon>
        <taxon>Rhabditidae</taxon>
        <taxon>Peloderinae</taxon>
        <taxon>Caenorhabditis</taxon>
    </lineage>
</organism>
<feature type="region of interest" description="Disordered" evidence="6">
    <location>
        <begin position="320"/>
        <end position="340"/>
    </location>
</feature>
<dbReference type="SMART" id="SM00581">
    <property type="entry name" value="PSP"/>
    <property type="match status" value="1"/>
</dbReference>
<comment type="subcellular location">
    <subcellularLocation>
        <location evidence="1">Nucleus</location>
    </subcellularLocation>
</comment>
<reference evidence="9" key="1">
    <citation type="submission" date="2011-07" db="EMBL/GenBank/DDBJ databases">
        <authorList>
            <consortium name="Caenorhabditis brenneri Sequencing and Analysis Consortium"/>
            <person name="Wilson R.K."/>
        </authorList>
    </citation>
    <scope>NUCLEOTIDE SEQUENCE [LARGE SCALE GENOMIC DNA]</scope>
    <source>
        <strain evidence="9">PB2801</strain>
    </source>
</reference>
<evidence type="ECO:0000256" key="3">
    <source>
        <dbReference type="ARBA" id="ARBA00022771"/>
    </source>
</evidence>
<keyword evidence="4" id="KW-0862">Zinc</keyword>
<dbReference type="Pfam" id="PF04046">
    <property type="entry name" value="PSP"/>
    <property type="match status" value="1"/>
</dbReference>
<keyword evidence="9" id="KW-1185">Reference proteome</keyword>
<dbReference type="PANTHER" id="PTHR13316">
    <property type="entry name" value="ZINC FINGER, CCHC DOMAIN CONTAINING 8"/>
    <property type="match status" value="1"/>
</dbReference>
<dbReference type="HOGENOM" id="CLU_054833_0_0_1"/>
<dbReference type="InterPro" id="IPR006568">
    <property type="entry name" value="PSP_pro-rich"/>
</dbReference>
<evidence type="ECO:0000256" key="2">
    <source>
        <dbReference type="ARBA" id="ARBA00022723"/>
    </source>
</evidence>
<dbReference type="InterPro" id="IPR052115">
    <property type="entry name" value="NEXT_complex_subunit_ZCCHC8"/>
</dbReference>
<keyword evidence="2" id="KW-0479">Metal-binding</keyword>
<dbReference type="OMA" id="MHAKKME"/>
<feature type="compositionally biased region" description="Acidic residues" evidence="6">
    <location>
        <begin position="34"/>
        <end position="44"/>
    </location>
</feature>
<dbReference type="EMBL" id="GL379910">
    <property type="protein sequence ID" value="EGT34155.1"/>
    <property type="molecule type" value="Genomic_DNA"/>
</dbReference>
<name>G0NMH7_CAEBE</name>
<keyword evidence="3" id="KW-0863">Zinc-finger</keyword>
<dbReference type="GO" id="GO:0071013">
    <property type="term" value="C:catalytic step 2 spliceosome"/>
    <property type="evidence" value="ECO:0007669"/>
    <property type="project" value="TreeGrafter"/>
</dbReference>
<evidence type="ECO:0000256" key="6">
    <source>
        <dbReference type="SAM" id="MobiDB-lite"/>
    </source>
</evidence>
<dbReference type="GO" id="GO:0008270">
    <property type="term" value="F:zinc ion binding"/>
    <property type="evidence" value="ECO:0007669"/>
    <property type="project" value="UniProtKB-KW"/>
</dbReference>
<dbReference type="FunCoup" id="G0NMH7">
    <property type="interactions" value="9"/>
</dbReference>
<evidence type="ECO:0000259" key="7">
    <source>
        <dbReference type="SMART" id="SM00581"/>
    </source>
</evidence>
<protein>
    <recommendedName>
        <fullName evidence="7">PSP proline-rich domain-containing protein</fullName>
    </recommendedName>
</protein>
<dbReference type="eggNOG" id="KOG2673">
    <property type="taxonomic scope" value="Eukaryota"/>
</dbReference>
<dbReference type="PANTHER" id="PTHR13316:SF0">
    <property type="entry name" value="ZINC FINGER CCHC DOMAIN-CONTAINING PROTEIN 8"/>
    <property type="match status" value="1"/>
</dbReference>
<feature type="domain" description="PSP proline-rich" evidence="7">
    <location>
        <begin position="135"/>
        <end position="192"/>
    </location>
</feature>
<keyword evidence="5" id="KW-0539">Nucleus</keyword>
<dbReference type="STRING" id="135651.G0NMH7"/>
<evidence type="ECO:0000313" key="8">
    <source>
        <dbReference type="EMBL" id="EGT34155.1"/>
    </source>
</evidence>
<dbReference type="OrthoDB" id="8026949at2759"/>
<accession>G0NMH7</accession>
<sequence>MSEDGELSEVSGALDDNESFVVDRNCSGIIPNEDLIDKDTEESSQDSVPITPQSDWSKRMRKRLLGDTNPTEEPQNKRRRAANLCFNCRGEHSISQCPEPKDFAAIRKNKAEFLSEKQTVQNGNGGRISKITEQDAKFKPGRLSQNLRSALNLGPDDIPEWIYRMRRMGFHGGYPPGYLRKSLKHEFGTLKIFSDDAKKNDEIDEEPRPAPTIQSEKVHFYMGFNKTYGALRDRERGQFEVPPFDIFCEMLQTVSAHLWTGMLILSFQEVTKDHEYSEKNRIRDERQQRLELQKLREEEIKNQIDDIVVVDRSKTEEVEEVVTPRKSKETTPEREEGRMGESIHQLIGTPIVSHRDENGSVIEYTTPSLEAFAVGILPFEAKEEEKPRGIFKRIMSTLRGIVKKDDDDDEKKKKND</sequence>
<evidence type="ECO:0000256" key="4">
    <source>
        <dbReference type="ARBA" id="ARBA00022833"/>
    </source>
</evidence>
<evidence type="ECO:0000256" key="5">
    <source>
        <dbReference type="ARBA" id="ARBA00023242"/>
    </source>
</evidence>
<evidence type="ECO:0000313" key="9">
    <source>
        <dbReference type="Proteomes" id="UP000008068"/>
    </source>
</evidence>
<dbReference type="InParanoid" id="G0NMH7"/>
<feature type="region of interest" description="Disordered" evidence="6">
    <location>
        <begin position="30"/>
        <end position="60"/>
    </location>
</feature>
<dbReference type="Proteomes" id="UP000008068">
    <property type="component" value="Unassembled WGS sequence"/>
</dbReference>
<dbReference type="GO" id="GO:0003723">
    <property type="term" value="F:RNA binding"/>
    <property type="evidence" value="ECO:0007669"/>
    <property type="project" value="TreeGrafter"/>
</dbReference>
<feature type="compositionally biased region" description="Polar residues" evidence="6">
    <location>
        <begin position="45"/>
        <end position="55"/>
    </location>
</feature>
<proteinExistence type="predicted"/>
<gene>
    <name evidence="8" type="ORF">CAEBREN_15300</name>
</gene>
<dbReference type="AlphaFoldDB" id="G0NMH7"/>